<name>A0AAV9Z844_9AGAR</name>
<dbReference type="PROSITE" id="PS50294">
    <property type="entry name" value="WD_REPEATS_REGION"/>
    <property type="match status" value="1"/>
</dbReference>
<dbReference type="GO" id="GO:0007015">
    <property type="term" value="P:actin filament organization"/>
    <property type="evidence" value="ECO:0007669"/>
    <property type="project" value="TreeGrafter"/>
</dbReference>
<evidence type="ECO:0000256" key="1">
    <source>
        <dbReference type="ARBA" id="ARBA00022574"/>
    </source>
</evidence>
<evidence type="ECO:0000313" key="6">
    <source>
        <dbReference type="EMBL" id="KAK6974198.1"/>
    </source>
</evidence>
<keyword evidence="7" id="KW-1185">Reference proteome</keyword>
<dbReference type="Gene3D" id="2.130.10.10">
    <property type="entry name" value="YVTN repeat-like/Quinoprotein amine dehydrogenase"/>
    <property type="match status" value="1"/>
</dbReference>
<keyword evidence="2 4" id="KW-0677">Repeat</keyword>
<comment type="similarity">
    <text evidence="4">Belongs to the WD repeat coronin family.</text>
</comment>
<dbReference type="InterPro" id="IPR015505">
    <property type="entry name" value="Coronin"/>
</dbReference>
<evidence type="ECO:0000256" key="2">
    <source>
        <dbReference type="ARBA" id="ARBA00022737"/>
    </source>
</evidence>
<accession>A0AAV9Z844</accession>
<sequence length="111" mass="12092">MSRFVRASKYRHVFGQPAKKEHGLENAAHSPSCLYGAFAIVPLPSPFNATPGFTYKLPDSLPLARSHTAPVLDTDWSPHNDRVVASGGEDGKVMIWKVDPNTFDGWGLEGA</sequence>
<keyword evidence="1 3" id="KW-0853">WD repeat</keyword>
<dbReference type="Pfam" id="PF00400">
    <property type="entry name" value="WD40"/>
    <property type="match status" value="1"/>
</dbReference>
<dbReference type="PANTHER" id="PTHR10856">
    <property type="entry name" value="CORONIN"/>
    <property type="match status" value="1"/>
</dbReference>
<organism evidence="6 7">
    <name type="scientific">Favolaschia claudopus</name>
    <dbReference type="NCBI Taxonomy" id="2862362"/>
    <lineage>
        <taxon>Eukaryota</taxon>
        <taxon>Fungi</taxon>
        <taxon>Dikarya</taxon>
        <taxon>Basidiomycota</taxon>
        <taxon>Agaricomycotina</taxon>
        <taxon>Agaricomycetes</taxon>
        <taxon>Agaricomycetidae</taxon>
        <taxon>Agaricales</taxon>
        <taxon>Marasmiineae</taxon>
        <taxon>Mycenaceae</taxon>
        <taxon>Favolaschia</taxon>
    </lineage>
</organism>
<dbReference type="PROSITE" id="PS50082">
    <property type="entry name" value="WD_REPEATS_2"/>
    <property type="match status" value="1"/>
</dbReference>
<dbReference type="InterPro" id="IPR015943">
    <property type="entry name" value="WD40/YVTN_repeat-like_dom_sf"/>
</dbReference>
<dbReference type="EMBL" id="JAWWNJ010000187">
    <property type="protein sequence ID" value="KAK6974198.1"/>
    <property type="molecule type" value="Genomic_DNA"/>
</dbReference>
<dbReference type="InterPro" id="IPR036322">
    <property type="entry name" value="WD40_repeat_dom_sf"/>
</dbReference>
<reference evidence="6 7" key="1">
    <citation type="journal article" date="2024" name="J Genomics">
        <title>Draft genome sequencing and assembly of Favolaschia claudopus CIRM-BRFM 2984 isolated from oak limbs.</title>
        <authorList>
            <person name="Navarro D."/>
            <person name="Drula E."/>
            <person name="Chaduli D."/>
            <person name="Cazenave R."/>
            <person name="Ahrendt S."/>
            <person name="Wang J."/>
            <person name="Lipzen A."/>
            <person name="Daum C."/>
            <person name="Barry K."/>
            <person name="Grigoriev I.V."/>
            <person name="Favel A."/>
            <person name="Rosso M.N."/>
            <person name="Martin F."/>
        </authorList>
    </citation>
    <scope>NUCLEOTIDE SEQUENCE [LARGE SCALE GENOMIC DNA]</scope>
    <source>
        <strain evidence="6 7">CIRM-BRFM 2984</strain>
    </source>
</reference>
<evidence type="ECO:0000256" key="3">
    <source>
        <dbReference type="PROSITE-ProRule" id="PRU00221"/>
    </source>
</evidence>
<evidence type="ECO:0000259" key="5">
    <source>
        <dbReference type="SMART" id="SM01166"/>
    </source>
</evidence>
<dbReference type="InterPro" id="IPR001680">
    <property type="entry name" value="WD40_rpt"/>
</dbReference>
<proteinExistence type="inferred from homology"/>
<dbReference type="SUPFAM" id="SSF50978">
    <property type="entry name" value="WD40 repeat-like"/>
    <property type="match status" value="1"/>
</dbReference>
<dbReference type="InterPro" id="IPR015048">
    <property type="entry name" value="DUF1899"/>
</dbReference>
<evidence type="ECO:0000313" key="7">
    <source>
        <dbReference type="Proteomes" id="UP001362999"/>
    </source>
</evidence>
<feature type="domain" description="DUF1899" evidence="5">
    <location>
        <begin position="3"/>
        <end position="47"/>
    </location>
</feature>
<dbReference type="SMART" id="SM00320">
    <property type="entry name" value="WD40"/>
    <property type="match status" value="1"/>
</dbReference>
<dbReference type="PANTHER" id="PTHR10856:SF0">
    <property type="entry name" value="CORONIN"/>
    <property type="match status" value="1"/>
</dbReference>
<evidence type="ECO:0000256" key="4">
    <source>
        <dbReference type="RuleBase" id="RU280818"/>
    </source>
</evidence>
<dbReference type="Pfam" id="PF08953">
    <property type="entry name" value="DUF1899"/>
    <property type="match status" value="1"/>
</dbReference>
<dbReference type="GO" id="GO:0051015">
    <property type="term" value="F:actin filament binding"/>
    <property type="evidence" value="ECO:0007669"/>
    <property type="project" value="TreeGrafter"/>
</dbReference>
<gene>
    <name evidence="6" type="ORF">R3P38DRAFT_3483021</name>
</gene>
<dbReference type="Proteomes" id="UP001362999">
    <property type="component" value="Unassembled WGS sequence"/>
</dbReference>
<dbReference type="SMART" id="SM01166">
    <property type="entry name" value="DUF1899"/>
    <property type="match status" value="1"/>
</dbReference>
<feature type="repeat" description="WD" evidence="3">
    <location>
        <begin position="64"/>
        <end position="99"/>
    </location>
</feature>
<comment type="caution">
    <text evidence="6">The sequence shown here is derived from an EMBL/GenBank/DDBJ whole genome shotgun (WGS) entry which is preliminary data.</text>
</comment>
<protein>
    <recommendedName>
        <fullName evidence="4">Coronin</fullName>
    </recommendedName>
</protein>
<dbReference type="AlphaFoldDB" id="A0AAV9Z844"/>